<dbReference type="Proteomes" id="UP000277300">
    <property type="component" value="Unassembled WGS sequence"/>
</dbReference>
<evidence type="ECO:0000256" key="1">
    <source>
        <dbReference type="ARBA" id="ARBA00001936"/>
    </source>
</evidence>
<evidence type="ECO:0000313" key="19">
    <source>
        <dbReference type="Proteomes" id="UP000277300"/>
    </source>
</evidence>
<comment type="subunit">
    <text evidence="2">Homodimer.</text>
</comment>
<dbReference type="InterPro" id="IPR007865">
    <property type="entry name" value="Aminopep_P_N"/>
</dbReference>
<dbReference type="InterPro" id="IPR036005">
    <property type="entry name" value="Creatinase/aminopeptidase-like"/>
</dbReference>
<keyword evidence="7" id="KW-0482">Metalloprotease</keyword>
<dbReference type="Gene3D" id="3.90.230.10">
    <property type="entry name" value="Creatinase/methionine aminopeptidase superfamily"/>
    <property type="match status" value="2"/>
</dbReference>
<dbReference type="FunFam" id="3.90.230.10:FF:000002">
    <property type="entry name" value="Xaa-Pro aminopeptidase 3"/>
    <property type="match status" value="2"/>
</dbReference>
<dbReference type="Pfam" id="PF00557">
    <property type="entry name" value="Peptidase_M24"/>
    <property type="match status" value="2"/>
</dbReference>
<dbReference type="InterPro" id="IPR052433">
    <property type="entry name" value="X-Pro_dipept-like"/>
</dbReference>
<evidence type="ECO:0000256" key="11">
    <source>
        <dbReference type="ARBA" id="ARBA00044141"/>
    </source>
</evidence>
<dbReference type="GO" id="GO:0070006">
    <property type="term" value="F:metalloaminopeptidase activity"/>
    <property type="evidence" value="ECO:0007669"/>
    <property type="project" value="InterPro"/>
</dbReference>
<evidence type="ECO:0000256" key="12">
    <source>
        <dbReference type="ARBA" id="ARBA00044252"/>
    </source>
</evidence>
<evidence type="ECO:0000256" key="3">
    <source>
        <dbReference type="ARBA" id="ARBA00022670"/>
    </source>
</evidence>
<dbReference type="GO" id="GO:0102009">
    <property type="term" value="F:proline dipeptidase activity"/>
    <property type="evidence" value="ECO:0007669"/>
    <property type="project" value="UniProtKB-EC"/>
</dbReference>
<comment type="cofactor">
    <cofactor evidence="1">
        <name>Mn(2+)</name>
        <dbReference type="ChEBI" id="CHEBI:29035"/>
    </cofactor>
</comment>
<evidence type="ECO:0000256" key="4">
    <source>
        <dbReference type="ARBA" id="ARBA00022723"/>
    </source>
</evidence>
<dbReference type="InterPro" id="IPR000994">
    <property type="entry name" value="Pept_M24"/>
</dbReference>
<evidence type="ECO:0000256" key="13">
    <source>
        <dbReference type="ARBA" id="ARBA00044284"/>
    </source>
</evidence>
<gene>
    <name evidence="18" type="ORF">BBP00_00005355</name>
</gene>
<dbReference type="EMBL" id="MBDO02000153">
    <property type="protein sequence ID" value="RLN61519.1"/>
    <property type="molecule type" value="Genomic_DNA"/>
</dbReference>
<accession>A0A3F2RP48</accession>
<dbReference type="SMART" id="SM01011">
    <property type="entry name" value="AMP_N"/>
    <property type="match status" value="2"/>
</dbReference>
<keyword evidence="5" id="KW-0378">Hydrolase</keyword>
<dbReference type="SUPFAM" id="SSF55920">
    <property type="entry name" value="Creatinase/aminopeptidase"/>
    <property type="match status" value="2"/>
</dbReference>
<sequence length="1100" mass="123026">MRSVVKTVLATTAAKALVVYVLYLIRKHGVMLNLNSSKRAALSDPSEGYELFPIDFSMHVQIRQNVALKFLQTHPEAKGDASVLLLHGGSEVDRYDTDIQYNFHQESFFQYLFGVREPDCAGLIDLTTRKAVLFVPRLSDEWELWCGDRKPLAYFKAHYKVDEVYYVDEMAAVLADKLKTKKVYVLHGKNTDSGLETTTTSTFEGIEKFDVDKAALHPVLVECRVIKTEKELELLRFVNKLSSRAHIKVMKNIRPGKMEFHAESDFLHYVYSNGGARFHAYTCICGSGHNASALHYGHAGAPNDKLLEDGDLFLNDMGGELHGYTSDITCSWPVNGVFSADQRMVYEGVLKAHDAVIAAMKPGVNWVDMHILANRVMTEHMLEYGLLQNGTVDEMMEHEVSSYFTPCGLGHFMGLDIHDVGGFPVGHVRSTKRSLQKLRCVRNLQKNMVITVEPGWYFIEAQLRIALDSTIAIFINQDVLGRFRGTGGVRIESDVVVTANGVENMTQVPRTIAEIEAIMNSKPIFSPGIDNRRLVPHKREELQEHKPAVMSSDHVNGFLAAATATAAMASIAFLQKTRASVYEPKNRKAASQRRPSANGSTINGHAHKHMTMVQGGHVLTDPSESYELFPIDFSMHVQIRQNVALKFLQTHPEAKGDASVLLLHGGSEVDRYDTDIQYNFHQESFFQYLFGVREPDCAGLIDLTTRKAVLFVPRLSDEWELWCGDRKPLAYFKAHYKVDEVYYVDEMAAVLADKLKTKKVYVLHGKNTDSGLETTTTSTFEGIEKFDVDKAALHPVLVECRVIKTEKELELLRFVNKLSSRAHIKVMKNIRPGKMEFHAESDFLHYVYSNGGARFHAYTCICGSGHNASALHYGHAGAPNDKLLEDGDLFLNDMGGELHGYTSDITCSWPVNGVFSADQRMVYEGVLKAHDAVMAAIKPGISYVGMHLLSHRVLTQHLLEYGLFQNGTVDELMDHEISAFFYPHGLGHLMGLDTHDVGGIPVGYTRSTKKILAKLRCVRNLEKNMVLTVEPGCYFIEAQIQTVLANPVTAKFINQEMLSRFRGTGGVRIESDVVVTATGVENMSKVPRTVEEIEATMQQA</sequence>
<dbReference type="PANTHER" id="PTHR48480">
    <property type="match status" value="1"/>
</dbReference>
<comment type="caution">
    <text evidence="18">The sequence shown here is derived from an EMBL/GenBank/DDBJ whole genome shotgun (WGS) entry which is preliminary data.</text>
</comment>
<evidence type="ECO:0000256" key="10">
    <source>
        <dbReference type="ARBA" id="ARBA00044051"/>
    </source>
</evidence>
<dbReference type="GO" id="GO:0030145">
    <property type="term" value="F:manganese ion binding"/>
    <property type="evidence" value="ECO:0007669"/>
    <property type="project" value="InterPro"/>
</dbReference>
<keyword evidence="4" id="KW-0479">Metal-binding</keyword>
<evidence type="ECO:0000256" key="7">
    <source>
        <dbReference type="ARBA" id="ARBA00023049"/>
    </source>
</evidence>
<organism evidence="18 19">
    <name type="scientific">Phytophthora kernoviae</name>
    <dbReference type="NCBI Taxonomy" id="325452"/>
    <lineage>
        <taxon>Eukaryota</taxon>
        <taxon>Sar</taxon>
        <taxon>Stramenopiles</taxon>
        <taxon>Oomycota</taxon>
        <taxon>Peronosporomycetes</taxon>
        <taxon>Peronosporales</taxon>
        <taxon>Peronosporaceae</taxon>
        <taxon>Phytophthora</taxon>
    </lineage>
</organism>
<evidence type="ECO:0000259" key="17">
    <source>
        <dbReference type="SMART" id="SM01011"/>
    </source>
</evidence>
<keyword evidence="16" id="KW-0812">Transmembrane</keyword>
<dbReference type="Gene3D" id="3.40.350.10">
    <property type="entry name" value="Creatinase/prolidase N-terminal domain"/>
    <property type="match status" value="2"/>
</dbReference>
<proteinExistence type="inferred from homology"/>
<evidence type="ECO:0000313" key="18">
    <source>
        <dbReference type="EMBL" id="RLN61519.1"/>
    </source>
</evidence>
<dbReference type="EC" id="3.4.13.9" evidence="10"/>
<evidence type="ECO:0000256" key="8">
    <source>
        <dbReference type="ARBA" id="ARBA00023211"/>
    </source>
</evidence>
<comment type="catalytic activity">
    <reaction evidence="15">
        <text>Xaa-L-Pro dipeptide + H2O = an L-alpha-amino acid + L-proline</text>
        <dbReference type="Rhea" id="RHEA:76407"/>
        <dbReference type="ChEBI" id="CHEBI:15377"/>
        <dbReference type="ChEBI" id="CHEBI:59869"/>
        <dbReference type="ChEBI" id="CHEBI:60039"/>
        <dbReference type="ChEBI" id="CHEBI:195196"/>
        <dbReference type="EC" id="3.4.13.9"/>
    </reaction>
</comment>
<dbReference type="CDD" id="cd01087">
    <property type="entry name" value="Prolidase"/>
    <property type="match status" value="2"/>
</dbReference>
<dbReference type="PANTHER" id="PTHR48480:SF2">
    <property type="entry name" value="PEPTIDASE D"/>
    <property type="match status" value="1"/>
</dbReference>
<dbReference type="OrthoDB" id="10261878at2759"/>
<evidence type="ECO:0000256" key="16">
    <source>
        <dbReference type="SAM" id="Phobius"/>
    </source>
</evidence>
<evidence type="ECO:0000256" key="15">
    <source>
        <dbReference type="ARBA" id="ARBA00048994"/>
    </source>
</evidence>
<dbReference type="Pfam" id="PF05195">
    <property type="entry name" value="AMP_N"/>
    <property type="match status" value="2"/>
</dbReference>
<keyword evidence="16" id="KW-0472">Membrane</keyword>
<evidence type="ECO:0000256" key="9">
    <source>
        <dbReference type="ARBA" id="ARBA00043990"/>
    </source>
</evidence>
<keyword evidence="6" id="KW-0224">Dipeptidase</keyword>
<evidence type="ECO:0000256" key="5">
    <source>
        <dbReference type="ARBA" id="ARBA00022801"/>
    </source>
</evidence>
<keyword evidence="3" id="KW-0645">Protease</keyword>
<evidence type="ECO:0000256" key="2">
    <source>
        <dbReference type="ARBA" id="ARBA00011738"/>
    </source>
</evidence>
<dbReference type="InterPro" id="IPR029149">
    <property type="entry name" value="Creatin/AminoP/Spt16_N"/>
</dbReference>
<protein>
    <recommendedName>
        <fullName evidence="11">Xaa-Pro dipeptidase</fullName>
        <ecNumber evidence="10">3.4.13.9</ecNumber>
    </recommendedName>
    <alternativeName>
        <fullName evidence="14">Imidodipeptidase</fullName>
    </alternativeName>
    <alternativeName>
        <fullName evidence="12">Peptidase D</fullName>
    </alternativeName>
    <alternativeName>
        <fullName evidence="13">Proline dipeptidase</fullName>
    </alternativeName>
</protein>
<dbReference type="GO" id="GO:0006508">
    <property type="term" value="P:proteolysis"/>
    <property type="evidence" value="ECO:0007669"/>
    <property type="project" value="UniProtKB-KW"/>
</dbReference>
<dbReference type="AlphaFoldDB" id="A0A3F2RP48"/>
<evidence type="ECO:0000256" key="6">
    <source>
        <dbReference type="ARBA" id="ARBA00022997"/>
    </source>
</evidence>
<keyword evidence="16" id="KW-1133">Transmembrane helix</keyword>
<feature type="domain" description="Aminopeptidase P N-terminal" evidence="17">
    <location>
        <begin position="54"/>
        <end position="194"/>
    </location>
</feature>
<name>A0A3F2RP48_9STRA</name>
<keyword evidence="8" id="KW-0464">Manganese</keyword>
<dbReference type="SUPFAM" id="SSF53092">
    <property type="entry name" value="Creatinase/prolidase N-terminal domain"/>
    <property type="match status" value="2"/>
</dbReference>
<reference evidence="18 19" key="1">
    <citation type="submission" date="2018-07" db="EMBL/GenBank/DDBJ databases">
        <title>Genome sequencing of oomycete isolates from Chile give support for New Zealand origin for Phytophthora kernoviae and make available the first Nothophytophthora sp. genome.</title>
        <authorList>
            <person name="Studholme D.J."/>
            <person name="Sanfuentes E."/>
            <person name="Panda P."/>
            <person name="Hill R."/>
            <person name="Sambles C."/>
            <person name="Grant M."/>
            <person name="Williams N.M."/>
            <person name="Mcdougal R.L."/>
        </authorList>
    </citation>
    <scope>NUCLEOTIDE SEQUENCE [LARGE SCALE GENOMIC DNA]</scope>
    <source>
        <strain evidence="18">Chile6</strain>
    </source>
</reference>
<feature type="domain" description="Aminopeptidase P N-terminal" evidence="17">
    <location>
        <begin position="631"/>
        <end position="771"/>
    </location>
</feature>
<evidence type="ECO:0000256" key="14">
    <source>
        <dbReference type="ARBA" id="ARBA00044351"/>
    </source>
</evidence>
<comment type="similarity">
    <text evidence="9">Belongs to the peptidase M24B family. Eukaryotic-type prolidase subfamily.</text>
</comment>
<feature type="transmembrane region" description="Helical" evidence="16">
    <location>
        <begin position="7"/>
        <end position="25"/>
    </location>
</feature>